<organism evidence="2 3">
    <name type="scientific">Citrus unshiu</name>
    <name type="common">Satsuma mandarin</name>
    <name type="synonym">Citrus nobilis var. unshiu</name>
    <dbReference type="NCBI Taxonomy" id="55188"/>
    <lineage>
        <taxon>Eukaryota</taxon>
        <taxon>Viridiplantae</taxon>
        <taxon>Streptophyta</taxon>
        <taxon>Embryophyta</taxon>
        <taxon>Tracheophyta</taxon>
        <taxon>Spermatophyta</taxon>
        <taxon>Magnoliopsida</taxon>
        <taxon>eudicotyledons</taxon>
        <taxon>Gunneridae</taxon>
        <taxon>Pentapetalae</taxon>
        <taxon>rosids</taxon>
        <taxon>malvids</taxon>
        <taxon>Sapindales</taxon>
        <taxon>Rutaceae</taxon>
        <taxon>Aurantioideae</taxon>
        <taxon>Citrus</taxon>
    </lineage>
</organism>
<dbReference type="EMBL" id="BDQV01000148">
    <property type="protein sequence ID" value="GAY56888.1"/>
    <property type="molecule type" value="Genomic_DNA"/>
</dbReference>
<dbReference type="Gene3D" id="1.10.10.10">
    <property type="entry name" value="Winged helix-like DNA-binding domain superfamily/Winged helix DNA-binding domain"/>
    <property type="match status" value="1"/>
</dbReference>
<dbReference type="InterPro" id="IPR036388">
    <property type="entry name" value="WH-like_DNA-bd_sf"/>
</dbReference>
<name>A0A2H5PWX9_CITUN</name>
<dbReference type="AlphaFoldDB" id="A0A2H5PWX9"/>
<dbReference type="Proteomes" id="UP000236630">
    <property type="component" value="Unassembled WGS sequence"/>
</dbReference>
<evidence type="ECO:0000313" key="2">
    <source>
        <dbReference type="EMBL" id="GAY56888.1"/>
    </source>
</evidence>
<protein>
    <submittedName>
        <fullName evidence="2">Uncharacterized protein</fullName>
    </submittedName>
</protein>
<sequence>MSLLHSHFAREKDVTSVNCYKLDVVTNPTTALWAYVYIYSYILSATSTSSIAILLISANPTPRIKMSSFHDQLMKPPNDEEDFMLVMELSLSSLLPMTMKAIIKLGVLEILAKASPS</sequence>
<evidence type="ECO:0000313" key="3">
    <source>
        <dbReference type="Proteomes" id="UP000236630"/>
    </source>
</evidence>
<proteinExistence type="predicted"/>
<feature type="transmembrane region" description="Helical" evidence="1">
    <location>
        <begin position="32"/>
        <end position="56"/>
    </location>
</feature>
<keyword evidence="3" id="KW-1185">Reference proteome</keyword>
<reference evidence="2 3" key="1">
    <citation type="journal article" date="2017" name="Front. Genet.">
        <title>Draft sequencing of the heterozygous diploid genome of Satsuma (Citrus unshiu Marc.) using a hybrid assembly approach.</title>
        <authorList>
            <person name="Shimizu T."/>
            <person name="Tanizawa Y."/>
            <person name="Mochizuki T."/>
            <person name="Nagasaki H."/>
            <person name="Yoshioka T."/>
            <person name="Toyoda A."/>
            <person name="Fujiyama A."/>
            <person name="Kaminuma E."/>
            <person name="Nakamura Y."/>
        </authorList>
    </citation>
    <scope>NUCLEOTIDE SEQUENCE [LARGE SCALE GENOMIC DNA]</scope>
    <source>
        <strain evidence="3">cv. Miyagawa wase</strain>
    </source>
</reference>
<evidence type="ECO:0000256" key="1">
    <source>
        <dbReference type="SAM" id="Phobius"/>
    </source>
</evidence>
<comment type="caution">
    <text evidence="2">The sequence shown here is derived from an EMBL/GenBank/DDBJ whole genome shotgun (WGS) entry which is preliminary data.</text>
</comment>
<keyword evidence="1" id="KW-0812">Transmembrane</keyword>
<gene>
    <name evidence="2" type="ORF">CUMW_175350</name>
</gene>
<dbReference type="SUPFAM" id="SSF46785">
    <property type="entry name" value="Winged helix' DNA-binding domain"/>
    <property type="match status" value="1"/>
</dbReference>
<accession>A0A2H5PWX9</accession>
<keyword evidence="1" id="KW-0472">Membrane</keyword>
<dbReference type="InterPro" id="IPR036390">
    <property type="entry name" value="WH_DNA-bd_sf"/>
</dbReference>
<keyword evidence="1" id="KW-1133">Transmembrane helix</keyword>